<organism evidence="8 9">
    <name type="scientific">Perkinsus olseni</name>
    <name type="common">Perkinsus atlanticus</name>
    <dbReference type="NCBI Taxonomy" id="32597"/>
    <lineage>
        <taxon>Eukaryota</taxon>
        <taxon>Sar</taxon>
        <taxon>Alveolata</taxon>
        <taxon>Perkinsozoa</taxon>
        <taxon>Perkinsea</taxon>
        <taxon>Perkinsida</taxon>
        <taxon>Perkinsidae</taxon>
        <taxon>Perkinsus</taxon>
    </lineage>
</organism>
<dbReference type="AlphaFoldDB" id="A0A7J6TPX6"/>
<evidence type="ECO:0000313" key="8">
    <source>
        <dbReference type="EMBL" id="KAF4747388.1"/>
    </source>
</evidence>
<comment type="similarity">
    <text evidence="2">Belongs to the universal ribosomal protein uL24 family.</text>
</comment>
<dbReference type="GO" id="GO:0003735">
    <property type="term" value="F:structural constituent of ribosome"/>
    <property type="evidence" value="ECO:0007669"/>
    <property type="project" value="InterPro"/>
</dbReference>
<dbReference type="CDD" id="cd06089">
    <property type="entry name" value="KOW_RPL26"/>
    <property type="match status" value="1"/>
</dbReference>
<dbReference type="GO" id="GO:0006412">
    <property type="term" value="P:translation"/>
    <property type="evidence" value="ECO:0007669"/>
    <property type="project" value="InterPro"/>
</dbReference>
<proteinExistence type="inferred from homology"/>
<feature type="domain" description="KOW" evidence="7">
    <location>
        <begin position="40"/>
        <end position="67"/>
    </location>
</feature>
<sequence>MLSSTSSISSVPGSLGRGCLLVQWRGPKIAQQKHLIRTWKVRVGDMVEIISGKDKGTQGEILQTDYRRNMVKVRGANLRRMKDKDGNDYQIEKKI</sequence>
<dbReference type="SMART" id="SM00739">
    <property type="entry name" value="KOW"/>
    <property type="match status" value="1"/>
</dbReference>
<reference evidence="8 9" key="1">
    <citation type="submission" date="2020-04" db="EMBL/GenBank/DDBJ databases">
        <title>Perkinsus olseni comparative genomics.</title>
        <authorList>
            <person name="Bogema D.R."/>
        </authorList>
    </citation>
    <scope>NUCLEOTIDE SEQUENCE [LARGE SCALE GENOMIC DNA]</scope>
    <source>
        <strain evidence="8">ATCC PRA-205</strain>
    </source>
</reference>
<dbReference type="InterPro" id="IPR041988">
    <property type="entry name" value="Ribosomal_uL24_KOW"/>
</dbReference>
<dbReference type="InterPro" id="IPR003256">
    <property type="entry name" value="Ribosomal_uL24"/>
</dbReference>
<dbReference type="PROSITE" id="PS01108">
    <property type="entry name" value="RIBOSOMAL_L24"/>
    <property type="match status" value="1"/>
</dbReference>
<dbReference type="GO" id="GO:0003723">
    <property type="term" value="F:RNA binding"/>
    <property type="evidence" value="ECO:0007669"/>
    <property type="project" value="InterPro"/>
</dbReference>
<dbReference type="Pfam" id="PF00467">
    <property type="entry name" value="KOW"/>
    <property type="match status" value="1"/>
</dbReference>
<dbReference type="Gene3D" id="2.30.30.30">
    <property type="match status" value="1"/>
</dbReference>
<evidence type="ECO:0000313" key="9">
    <source>
        <dbReference type="Proteomes" id="UP000574390"/>
    </source>
</evidence>
<dbReference type="InterPro" id="IPR005825">
    <property type="entry name" value="Ribosomal_uL24_CS"/>
</dbReference>
<evidence type="ECO:0000256" key="6">
    <source>
        <dbReference type="ARBA" id="ARBA00035282"/>
    </source>
</evidence>
<dbReference type="GO" id="GO:0005840">
    <property type="term" value="C:ribosome"/>
    <property type="evidence" value="ECO:0007669"/>
    <property type="project" value="UniProtKB-KW"/>
</dbReference>
<protein>
    <recommendedName>
        <fullName evidence="6">Large ribosomal subunit protein uL24c</fullName>
    </recommendedName>
</protein>
<dbReference type="InterPro" id="IPR014722">
    <property type="entry name" value="Rib_uL2_dom2"/>
</dbReference>
<dbReference type="InterPro" id="IPR005824">
    <property type="entry name" value="KOW"/>
</dbReference>
<dbReference type="SUPFAM" id="SSF50104">
    <property type="entry name" value="Translation proteins SH3-like domain"/>
    <property type="match status" value="1"/>
</dbReference>
<dbReference type="GO" id="GO:1990904">
    <property type="term" value="C:ribonucleoprotein complex"/>
    <property type="evidence" value="ECO:0007669"/>
    <property type="project" value="UniProtKB-KW"/>
</dbReference>
<evidence type="ECO:0000259" key="7">
    <source>
        <dbReference type="SMART" id="SM00739"/>
    </source>
</evidence>
<evidence type="ECO:0000256" key="2">
    <source>
        <dbReference type="ARBA" id="ARBA00010618"/>
    </source>
</evidence>
<keyword evidence="5" id="KW-0687">Ribonucleoprotein</keyword>
<dbReference type="EMBL" id="JABANM010005569">
    <property type="protein sequence ID" value="KAF4747388.1"/>
    <property type="molecule type" value="Genomic_DNA"/>
</dbReference>
<feature type="non-terminal residue" evidence="8">
    <location>
        <position position="1"/>
    </location>
</feature>
<dbReference type="Proteomes" id="UP000574390">
    <property type="component" value="Unassembled WGS sequence"/>
</dbReference>
<comment type="caution">
    <text evidence="8">The sequence shown here is derived from an EMBL/GenBank/DDBJ whole genome shotgun (WGS) entry which is preliminary data.</text>
</comment>
<name>A0A7J6TPX6_PEROL</name>
<gene>
    <name evidence="8" type="ORF">FOZ62_014235</name>
</gene>
<dbReference type="InterPro" id="IPR008991">
    <property type="entry name" value="Translation_prot_SH3-like_sf"/>
</dbReference>
<evidence type="ECO:0000256" key="5">
    <source>
        <dbReference type="ARBA" id="ARBA00023274"/>
    </source>
</evidence>
<keyword evidence="4" id="KW-0689">Ribosomal protein</keyword>
<accession>A0A7J6TPX6</accession>
<dbReference type="PANTHER" id="PTHR12903">
    <property type="entry name" value="MITOCHONDRIAL RIBOSOMAL PROTEIN L24"/>
    <property type="match status" value="1"/>
</dbReference>
<comment type="function">
    <text evidence="1">One of two assembly initiator proteins, it binds directly to the 5'-end of the 23S rRNA, where it nucleates assembly of the 50S subunit.</text>
</comment>
<evidence type="ECO:0000256" key="3">
    <source>
        <dbReference type="ARBA" id="ARBA00011838"/>
    </source>
</evidence>
<evidence type="ECO:0000256" key="1">
    <source>
        <dbReference type="ARBA" id="ARBA00004072"/>
    </source>
</evidence>
<comment type="subunit">
    <text evidence="3">Part of the 50S ribosomal subunit.</text>
</comment>
<evidence type="ECO:0000256" key="4">
    <source>
        <dbReference type="ARBA" id="ARBA00022980"/>
    </source>
</evidence>